<dbReference type="AlphaFoldDB" id="A0AA88RXB5"/>
<dbReference type="GO" id="GO:0030497">
    <property type="term" value="P:fatty acid elongation"/>
    <property type="evidence" value="ECO:0007669"/>
    <property type="project" value="TreeGrafter"/>
</dbReference>
<dbReference type="PANTHER" id="PTHR43813">
    <property type="entry name" value="ACYL-ACTIVATING ENZYME 16, CHLOROPLASTIC-RELATED"/>
    <property type="match status" value="1"/>
</dbReference>
<evidence type="ECO:0000259" key="1">
    <source>
        <dbReference type="Pfam" id="PF00501"/>
    </source>
</evidence>
<evidence type="ECO:0000313" key="3">
    <source>
        <dbReference type="Proteomes" id="UP001187471"/>
    </source>
</evidence>
<dbReference type="Gene3D" id="3.40.50.980">
    <property type="match status" value="1"/>
</dbReference>
<dbReference type="Pfam" id="PF00501">
    <property type="entry name" value="AMP-binding"/>
    <property type="match status" value="1"/>
</dbReference>
<dbReference type="SUPFAM" id="SSF56801">
    <property type="entry name" value="Acetyl-CoA synthetase-like"/>
    <property type="match status" value="1"/>
</dbReference>
<organism evidence="2 3">
    <name type="scientific">Escallonia rubra</name>
    <dbReference type="NCBI Taxonomy" id="112253"/>
    <lineage>
        <taxon>Eukaryota</taxon>
        <taxon>Viridiplantae</taxon>
        <taxon>Streptophyta</taxon>
        <taxon>Embryophyta</taxon>
        <taxon>Tracheophyta</taxon>
        <taxon>Spermatophyta</taxon>
        <taxon>Magnoliopsida</taxon>
        <taxon>eudicotyledons</taxon>
        <taxon>Gunneridae</taxon>
        <taxon>Pentapetalae</taxon>
        <taxon>asterids</taxon>
        <taxon>campanulids</taxon>
        <taxon>Escalloniales</taxon>
        <taxon>Escalloniaceae</taxon>
        <taxon>Escallonia</taxon>
    </lineage>
</organism>
<dbReference type="InterPro" id="IPR052987">
    <property type="entry name" value="Chloroplast_AMP-bd_Enzymes"/>
</dbReference>
<dbReference type="PANTHER" id="PTHR43813:SF1">
    <property type="entry name" value="ACYL-ACTIVATING ENZYME 16, CHLOROPLASTIC-RELATED"/>
    <property type="match status" value="1"/>
</dbReference>
<feature type="domain" description="AMP-dependent synthetase/ligase" evidence="1">
    <location>
        <begin position="79"/>
        <end position="147"/>
    </location>
</feature>
<protein>
    <recommendedName>
        <fullName evidence="1">AMP-dependent synthetase/ligase domain-containing protein</fullName>
    </recommendedName>
</protein>
<dbReference type="InterPro" id="IPR000873">
    <property type="entry name" value="AMP-dep_synth/lig_dom"/>
</dbReference>
<dbReference type="Proteomes" id="UP001187471">
    <property type="component" value="Unassembled WGS sequence"/>
</dbReference>
<accession>A0AA88RXB5</accession>
<reference evidence="2" key="1">
    <citation type="submission" date="2022-12" db="EMBL/GenBank/DDBJ databases">
        <title>Draft genome assemblies for two species of Escallonia (Escalloniales).</title>
        <authorList>
            <person name="Chanderbali A."/>
            <person name="Dervinis C."/>
            <person name="Anghel I."/>
            <person name="Soltis D."/>
            <person name="Soltis P."/>
            <person name="Zapata F."/>
        </authorList>
    </citation>
    <scope>NUCLEOTIDE SEQUENCE</scope>
    <source>
        <strain evidence="2">UCBG92.1500</strain>
        <tissue evidence="2">Leaf</tissue>
    </source>
</reference>
<keyword evidence="3" id="KW-1185">Reference proteome</keyword>
<dbReference type="GO" id="GO:0009507">
    <property type="term" value="C:chloroplast"/>
    <property type="evidence" value="ECO:0007669"/>
    <property type="project" value="TreeGrafter"/>
</dbReference>
<name>A0AA88RXB5_9ASTE</name>
<dbReference type="Gene3D" id="2.30.38.10">
    <property type="entry name" value="Luciferase, Domain 3"/>
    <property type="match status" value="1"/>
</dbReference>
<sequence>MIDFRLKIENVYSVSKRGKFFNKKSEATLLSRFGVGLFMGKNHCGSALAFPYIGEKACLQENSLCYRNFKGLTQYAIEVKVQNGYGLTESSPVVAARRPTCNVLGSVGHPLRHTEFKVVDAESGEVLPPGSKGILKVRGPQVMRGYYKNLLAMKQVLDEDGWLDTGDIGWIAPCQSVGRSRHSGGVVVFEGRAKDTIVLSTGENVEPSELEEAAMRSSLIQQIVVIGQATS</sequence>
<proteinExistence type="predicted"/>
<gene>
    <name evidence="2" type="ORF">RJ640_014007</name>
</gene>
<dbReference type="Pfam" id="PF23562">
    <property type="entry name" value="AMP-binding_C_3"/>
    <property type="match status" value="1"/>
</dbReference>
<comment type="caution">
    <text evidence="2">The sequence shown here is derived from an EMBL/GenBank/DDBJ whole genome shotgun (WGS) entry which is preliminary data.</text>
</comment>
<dbReference type="GO" id="GO:0008922">
    <property type="term" value="F:long-chain fatty acid [acyl-carrier-protein] ligase activity"/>
    <property type="evidence" value="ECO:0007669"/>
    <property type="project" value="TreeGrafter"/>
</dbReference>
<dbReference type="EMBL" id="JAVXUO010000503">
    <property type="protein sequence ID" value="KAK2991611.1"/>
    <property type="molecule type" value="Genomic_DNA"/>
</dbReference>
<evidence type="ECO:0000313" key="2">
    <source>
        <dbReference type="EMBL" id="KAK2991611.1"/>
    </source>
</evidence>